<dbReference type="EMBL" id="CP017634">
    <property type="protein sequence ID" value="ATW28359.1"/>
    <property type="molecule type" value="Genomic_DNA"/>
</dbReference>
<organism evidence="1 2">
    <name type="scientific">Formimonas warabiya</name>
    <dbReference type="NCBI Taxonomy" id="1761012"/>
    <lineage>
        <taxon>Bacteria</taxon>
        <taxon>Bacillati</taxon>
        <taxon>Bacillota</taxon>
        <taxon>Clostridia</taxon>
        <taxon>Eubacteriales</taxon>
        <taxon>Peptococcaceae</taxon>
        <taxon>Candidatus Formimonas</taxon>
    </lineage>
</organism>
<protein>
    <submittedName>
        <fullName evidence="1">Uncharacterized protein</fullName>
    </submittedName>
</protein>
<gene>
    <name evidence="1" type="ORF">DCMF_04550</name>
</gene>
<proteinExistence type="predicted"/>
<reference evidence="1 2" key="1">
    <citation type="submission" date="2016-10" db="EMBL/GenBank/DDBJ databases">
        <title>Complete Genome Sequence of Peptococcaceae strain DCMF.</title>
        <authorList>
            <person name="Edwards R.J."/>
            <person name="Holland S.I."/>
            <person name="Deshpande N.P."/>
            <person name="Wong Y.K."/>
            <person name="Ertan H."/>
            <person name="Manefield M."/>
            <person name="Russell T.L."/>
            <person name="Lee M.J."/>
        </authorList>
    </citation>
    <scope>NUCLEOTIDE SEQUENCE [LARGE SCALE GENOMIC DNA]</scope>
    <source>
        <strain evidence="1 2">DCMF</strain>
    </source>
</reference>
<evidence type="ECO:0000313" key="1">
    <source>
        <dbReference type="EMBL" id="ATW28359.1"/>
    </source>
</evidence>
<evidence type="ECO:0000313" key="2">
    <source>
        <dbReference type="Proteomes" id="UP000323521"/>
    </source>
</evidence>
<keyword evidence="2" id="KW-1185">Reference proteome</keyword>
<dbReference type="AlphaFoldDB" id="A0A3G1L153"/>
<dbReference type="KEGG" id="fwa:DCMF_04550"/>
<sequence>MGKSSVKVQEIAKAAAREALKLQRDEERQRIRKNRFHNTELLLKNYMSLMDHYENAQDKASEELLESLGCDDMDPDDVIIQSIKRSRVRTRIMINHIETYMEVLRFRLKSRSQEEKYEVIYRLYLDRARRDISWGEKVQIIAEELHCSTDSVRRWKNEMVDELSILLFGIDGLKLEM</sequence>
<dbReference type="OrthoDB" id="9785884at2"/>
<name>A0A3G1L153_FORW1</name>
<dbReference type="Proteomes" id="UP000323521">
    <property type="component" value="Chromosome"/>
</dbReference>
<accession>A0A3G1L153</accession>